<organism evidence="3 4">
    <name type="scientific">Octadecabacter temperatus</name>
    <dbReference type="NCBI Taxonomy" id="1458307"/>
    <lineage>
        <taxon>Bacteria</taxon>
        <taxon>Pseudomonadati</taxon>
        <taxon>Pseudomonadota</taxon>
        <taxon>Alphaproteobacteria</taxon>
        <taxon>Rhodobacterales</taxon>
        <taxon>Roseobacteraceae</taxon>
        <taxon>Octadecabacter</taxon>
    </lineage>
</organism>
<evidence type="ECO:0000256" key="2">
    <source>
        <dbReference type="PROSITE-ProRule" id="PRU01282"/>
    </source>
</evidence>
<dbReference type="KEGG" id="otm:OSB_09950"/>
<dbReference type="OrthoDB" id="9803749at2"/>
<dbReference type="SUPFAM" id="SSF52833">
    <property type="entry name" value="Thioredoxin-like"/>
    <property type="match status" value="1"/>
</dbReference>
<dbReference type="EMBL" id="CP012160">
    <property type="protein sequence ID" value="AKS45553.1"/>
    <property type="molecule type" value="Genomic_DNA"/>
</dbReference>
<dbReference type="Proteomes" id="UP000067444">
    <property type="component" value="Chromosome"/>
</dbReference>
<dbReference type="PANTHER" id="PTHR30041:SF8">
    <property type="entry name" value="PROTEIN YFFB"/>
    <property type="match status" value="1"/>
</dbReference>
<dbReference type="InterPro" id="IPR006660">
    <property type="entry name" value="Arsenate_reductase-like"/>
</dbReference>
<dbReference type="PATRIC" id="fig|1458307.3.peg.1009"/>
<reference evidence="3 4" key="1">
    <citation type="journal article" date="2015" name="Genome Announc.">
        <title>Closed Genome Sequence of Octadecabacter temperatus SB1, the First Mesophilic Species of the Genus Octadecabacter.</title>
        <authorList>
            <person name="Voget S."/>
            <person name="Billerbeck S."/>
            <person name="Simon M."/>
            <person name="Daniel R."/>
        </authorList>
    </citation>
    <scope>NUCLEOTIDE SEQUENCE [LARGE SCALE GENOMIC DNA]</scope>
    <source>
        <strain evidence="3 4">SB1</strain>
    </source>
</reference>
<accession>A0A0K0Y3K4</accession>
<dbReference type="AlphaFoldDB" id="A0A0K0Y3K4"/>
<dbReference type="PANTHER" id="PTHR30041">
    <property type="entry name" value="ARSENATE REDUCTASE"/>
    <property type="match status" value="1"/>
</dbReference>
<evidence type="ECO:0000313" key="3">
    <source>
        <dbReference type="EMBL" id="AKS45553.1"/>
    </source>
</evidence>
<dbReference type="STRING" id="1458307.OSB_09950"/>
<evidence type="ECO:0000256" key="1">
    <source>
        <dbReference type="ARBA" id="ARBA00007198"/>
    </source>
</evidence>
<proteinExistence type="inferred from homology"/>
<dbReference type="Pfam" id="PF03960">
    <property type="entry name" value="ArsC"/>
    <property type="match status" value="1"/>
</dbReference>
<comment type="similarity">
    <text evidence="1 2">Belongs to the ArsC family.</text>
</comment>
<dbReference type="InterPro" id="IPR036249">
    <property type="entry name" value="Thioredoxin-like_sf"/>
</dbReference>
<dbReference type="PROSITE" id="PS51353">
    <property type="entry name" value="ARSC"/>
    <property type="match status" value="1"/>
</dbReference>
<evidence type="ECO:0000313" key="4">
    <source>
        <dbReference type="Proteomes" id="UP000067444"/>
    </source>
</evidence>
<gene>
    <name evidence="3" type="ORF">OSB_09950</name>
</gene>
<protein>
    <submittedName>
        <fullName evidence="3">Putative reductase</fullName>
    </submittedName>
</protein>
<keyword evidence="4" id="KW-1185">Reference proteome</keyword>
<dbReference type="Gene3D" id="3.40.30.10">
    <property type="entry name" value="Glutaredoxin"/>
    <property type="match status" value="1"/>
</dbReference>
<name>A0A0K0Y3K4_9RHOB</name>
<sequence>MRFFSLKSCDTCRKALKSLSGHDVTIIDVRSDGVSPADQAAMIAAFGAGVLNTRSTTWRNLPEDERAKDPAELLAQHPTLMKRPVIELDGAWYQGWTPATKAAVGVE</sequence>
<dbReference type="RefSeq" id="WP_049833933.1">
    <property type="nucleotide sequence ID" value="NZ_CP012160.1"/>
</dbReference>